<reference evidence="2 3" key="1">
    <citation type="journal article" date="2017" name="BMC Genomics">
        <title>Genome sequencing of 39 Akkermansia muciniphila isolates reveals its population structure, genomic and functional diverisity, and global distribution in mammalian gut microbiotas.</title>
        <authorList>
            <person name="Guo X."/>
            <person name="Li S."/>
            <person name="Zhang J."/>
            <person name="Wu F."/>
            <person name="Li X."/>
            <person name="Wu D."/>
            <person name="Zhang M."/>
            <person name="Ou Z."/>
            <person name="Jie Z."/>
            <person name="Yan Q."/>
            <person name="Li P."/>
            <person name="Yi J."/>
            <person name="Peng Y."/>
        </authorList>
    </citation>
    <scope>NUCLEOTIDE SEQUENCE [LARGE SCALE GENOMIC DNA]</scope>
    <source>
        <strain evidence="2 3">GP28</strain>
    </source>
</reference>
<dbReference type="AlphaFoldDB" id="A0AAX0WJ41"/>
<gene>
    <name evidence="2" type="ORF">CXT95_11910</name>
</gene>
<evidence type="ECO:0008006" key="4">
    <source>
        <dbReference type="Google" id="ProtNLM"/>
    </source>
</evidence>
<feature type="transmembrane region" description="Helical" evidence="1">
    <location>
        <begin position="183"/>
        <end position="204"/>
    </location>
</feature>
<feature type="transmembrane region" description="Helical" evidence="1">
    <location>
        <begin position="282"/>
        <end position="302"/>
    </location>
</feature>
<dbReference type="RefSeq" id="WP_102742158.1">
    <property type="nucleotide sequence ID" value="NZ_DAWDCR010000007.1"/>
</dbReference>
<dbReference type="EMBL" id="PJLB01000013">
    <property type="protein sequence ID" value="PNC98971.1"/>
    <property type="molecule type" value="Genomic_DNA"/>
</dbReference>
<evidence type="ECO:0000256" key="1">
    <source>
        <dbReference type="SAM" id="Phobius"/>
    </source>
</evidence>
<keyword evidence="1" id="KW-0472">Membrane</keyword>
<accession>A0AAX0WJ41</accession>
<feature type="transmembrane region" description="Helical" evidence="1">
    <location>
        <begin position="398"/>
        <end position="417"/>
    </location>
</feature>
<protein>
    <recommendedName>
        <fullName evidence="4">Glycosyltransferase RgtA/B/C/D-like domain-containing protein</fullName>
    </recommendedName>
</protein>
<sequence length="489" mass="55225">MPASAADAPCPEQAFNATALKWHTCAWLLLPVLIFLAGWMHWYAALPLMLLTAAGLAPRKCKEPQTRDSLPAFPLFTRSSFLALAAFAALMTLSGWGEWVNQHPDHIVRNACLRELVASPWPVIFPDENMLVYNTGFWLIPALAGKLAGLDAARVLVVLWGAWGLFLAWLWLCVFSGRRSLLLALLMAAFGSLLNFQCWLGLDLFRLHYFGTAEQIMCSANASIPVLLFFIFLASGRMPLPWIPLLFAATAFYSPLAALGGLPLAACQWYRQWRGVPPLRDVLLHPSFSASVLLGVCFLLYYGTVNAPSSHMGMRPFYTHPGDFPLMATSFLLYALFCWRDFRRNPLFICTLATGLILPFFYVNGDVNDLLCKGSVPVMACLLAFLASSWTRHPGFRVWIWLLLAFGMAPRFNIPYYCCSSSALQAFLAPPASETEPSSFVSREWKQFFYTPQARRQDEWGRTMHHPGHRWYPYYSGTLQPWLRCIYRF</sequence>
<feature type="transmembrane region" description="Helical" evidence="1">
    <location>
        <begin position="346"/>
        <end position="362"/>
    </location>
</feature>
<dbReference type="Proteomes" id="UP000236075">
    <property type="component" value="Unassembled WGS sequence"/>
</dbReference>
<comment type="caution">
    <text evidence="2">The sequence shown here is derived from an EMBL/GenBank/DDBJ whole genome shotgun (WGS) entry which is preliminary data.</text>
</comment>
<organism evidence="2 3">
    <name type="scientific">Akkermansia muciniphila</name>
    <dbReference type="NCBI Taxonomy" id="239935"/>
    <lineage>
        <taxon>Bacteria</taxon>
        <taxon>Pseudomonadati</taxon>
        <taxon>Verrucomicrobiota</taxon>
        <taxon>Verrucomicrobiia</taxon>
        <taxon>Verrucomicrobiales</taxon>
        <taxon>Akkermansiaceae</taxon>
        <taxon>Akkermansia</taxon>
    </lineage>
</organism>
<proteinExistence type="predicted"/>
<feature type="transmembrane region" description="Helical" evidence="1">
    <location>
        <begin position="242"/>
        <end position="270"/>
    </location>
</feature>
<feature type="transmembrane region" description="Helical" evidence="1">
    <location>
        <begin position="155"/>
        <end position="177"/>
    </location>
</feature>
<evidence type="ECO:0000313" key="3">
    <source>
        <dbReference type="Proteomes" id="UP000236075"/>
    </source>
</evidence>
<keyword evidence="1" id="KW-0812">Transmembrane</keyword>
<keyword evidence="1" id="KW-1133">Transmembrane helix</keyword>
<name>A0AAX0WJ41_9BACT</name>
<feature type="transmembrane region" description="Helical" evidence="1">
    <location>
        <begin position="322"/>
        <end position="339"/>
    </location>
</feature>
<feature type="transmembrane region" description="Helical" evidence="1">
    <location>
        <begin position="75"/>
        <end position="96"/>
    </location>
</feature>
<feature type="transmembrane region" description="Helical" evidence="1">
    <location>
        <begin position="28"/>
        <end position="54"/>
    </location>
</feature>
<evidence type="ECO:0000313" key="2">
    <source>
        <dbReference type="EMBL" id="PNC98971.1"/>
    </source>
</evidence>